<dbReference type="SUPFAM" id="SSF52922">
    <property type="entry name" value="TK C-terminal domain-like"/>
    <property type="match status" value="1"/>
</dbReference>
<dbReference type="GO" id="GO:0005634">
    <property type="term" value="C:nucleus"/>
    <property type="evidence" value="ECO:0007669"/>
    <property type="project" value="TreeGrafter"/>
</dbReference>
<accession>A0A167MQL7</accession>
<evidence type="ECO:0000259" key="9">
    <source>
        <dbReference type="SMART" id="SM00861"/>
    </source>
</evidence>
<sequence>MGMAAIGVALWKYVMKYSPRNLNFFNRDQEPGGHLLPPRPSAGRQHHLVHDNNQITCDGSVDLCNTEDVNAKMRAWGWHVLEVAGRLLRRRGHLIGIGSKVAGDAKAHGAAYGSEDVRSIKRAFGMDPDEHFALERDWDARLAAYAEHHPRLHAQLALRVEGKFPRDWRGMIPGKEALSSEPMASRKSAGLICNPLAAGLENLMVGTPDLSPSVAMMWNDKPDLRTECGIDGNYAGRYIHFGVREHTMAAIANDLAAFNKGSFLPIISSFLMFYIYAAPTVRMGALQGIQATHIATHDSIGTGEDGPTRQPIALAQLYRAMPNVLYIRPCDTEETAGAFYPEYSSREGVQRGGYVFVEDDDSEVTLFGVGAEMRFAIEARTILRRDFSIKARAISLPCQHLFDAQPPRYKREVPRYHQGQIPRVAIEAYAVNGWERYANAGFTMASFGKSLPGKEVYKYFGFDGAVIAKEVARLVADGRRDGI</sequence>
<keyword evidence="11" id="KW-1185">Reference proteome</keyword>
<dbReference type="OrthoDB" id="10267175at2759"/>
<keyword evidence="7" id="KW-0460">Magnesium</keyword>
<evidence type="ECO:0000256" key="2">
    <source>
        <dbReference type="ARBA" id="ARBA00001946"/>
    </source>
</evidence>
<evidence type="ECO:0000256" key="6">
    <source>
        <dbReference type="ARBA" id="ARBA00022723"/>
    </source>
</evidence>
<keyword evidence="6" id="KW-0479">Metal-binding</keyword>
<dbReference type="STRING" id="1081104.A0A167MQL7"/>
<evidence type="ECO:0000256" key="5">
    <source>
        <dbReference type="ARBA" id="ARBA00022679"/>
    </source>
</evidence>
<comment type="cofactor">
    <cofactor evidence="2">
        <name>Mg(2+)</name>
        <dbReference type="ChEBI" id="CHEBI:18420"/>
    </cofactor>
</comment>
<dbReference type="RefSeq" id="XP_018700937.1">
    <property type="nucleotide sequence ID" value="XM_018851855.1"/>
</dbReference>
<comment type="caution">
    <text evidence="10">The sequence shown here is derived from an EMBL/GenBank/DDBJ whole genome shotgun (WGS) entry which is preliminary data.</text>
</comment>
<dbReference type="InterPro" id="IPR009014">
    <property type="entry name" value="Transketo_C/PFOR_II"/>
</dbReference>
<evidence type="ECO:0000256" key="3">
    <source>
        <dbReference type="ARBA" id="ARBA00001964"/>
    </source>
</evidence>
<dbReference type="CDD" id="cd07033">
    <property type="entry name" value="TPP_PYR_DXS_TK_like"/>
    <property type="match status" value="1"/>
</dbReference>
<keyword evidence="5" id="KW-0808">Transferase</keyword>
<dbReference type="InterPro" id="IPR055152">
    <property type="entry name" value="Transketolase-like_C_2"/>
</dbReference>
<dbReference type="GO" id="GO:0046872">
    <property type="term" value="F:metal ion binding"/>
    <property type="evidence" value="ECO:0007669"/>
    <property type="project" value="UniProtKB-KW"/>
</dbReference>
<evidence type="ECO:0000313" key="11">
    <source>
        <dbReference type="Proteomes" id="UP000076744"/>
    </source>
</evidence>
<comment type="similarity">
    <text evidence="4">Belongs to the transketolase family.</text>
</comment>
<dbReference type="Gene3D" id="3.40.50.920">
    <property type="match status" value="1"/>
</dbReference>
<feature type="domain" description="Transketolase-like pyrimidine-binding" evidence="9">
    <location>
        <begin position="183"/>
        <end position="364"/>
    </location>
</feature>
<name>A0A167MQL7_CORFA</name>
<dbReference type="InterPro" id="IPR033247">
    <property type="entry name" value="Transketolase_fam"/>
</dbReference>
<gene>
    <name evidence="10" type="ORF">ISF_08252</name>
</gene>
<dbReference type="InterPro" id="IPR005474">
    <property type="entry name" value="Transketolase_N"/>
</dbReference>
<keyword evidence="8" id="KW-0786">Thiamine pyrophosphate</keyword>
<dbReference type="Gene3D" id="3.40.50.970">
    <property type="match status" value="2"/>
</dbReference>
<dbReference type="SMART" id="SM00861">
    <property type="entry name" value="Transket_pyr"/>
    <property type="match status" value="1"/>
</dbReference>
<dbReference type="PANTHER" id="PTHR43522">
    <property type="entry name" value="TRANSKETOLASE"/>
    <property type="match status" value="1"/>
</dbReference>
<dbReference type="GO" id="GO:0005829">
    <property type="term" value="C:cytosol"/>
    <property type="evidence" value="ECO:0007669"/>
    <property type="project" value="TreeGrafter"/>
</dbReference>
<dbReference type="InterPro" id="IPR029061">
    <property type="entry name" value="THDP-binding"/>
</dbReference>
<dbReference type="GeneID" id="30024544"/>
<organism evidence="10 11">
    <name type="scientific">Cordyceps fumosorosea (strain ARSEF 2679)</name>
    <name type="common">Isaria fumosorosea</name>
    <dbReference type="NCBI Taxonomy" id="1081104"/>
    <lineage>
        <taxon>Eukaryota</taxon>
        <taxon>Fungi</taxon>
        <taxon>Dikarya</taxon>
        <taxon>Ascomycota</taxon>
        <taxon>Pezizomycotina</taxon>
        <taxon>Sordariomycetes</taxon>
        <taxon>Hypocreomycetidae</taxon>
        <taxon>Hypocreales</taxon>
        <taxon>Cordycipitaceae</taxon>
        <taxon>Cordyceps</taxon>
    </lineage>
</organism>
<evidence type="ECO:0000256" key="7">
    <source>
        <dbReference type="ARBA" id="ARBA00022842"/>
    </source>
</evidence>
<dbReference type="GO" id="GO:0006098">
    <property type="term" value="P:pentose-phosphate shunt"/>
    <property type="evidence" value="ECO:0007669"/>
    <property type="project" value="TreeGrafter"/>
</dbReference>
<dbReference type="AlphaFoldDB" id="A0A167MQL7"/>
<dbReference type="SUPFAM" id="SSF52518">
    <property type="entry name" value="Thiamin diphosphate-binding fold (THDP-binding)"/>
    <property type="match status" value="2"/>
</dbReference>
<evidence type="ECO:0000256" key="1">
    <source>
        <dbReference type="ARBA" id="ARBA00001941"/>
    </source>
</evidence>
<dbReference type="Pfam" id="PF00456">
    <property type="entry name" value="Transketolase_N"/>
    <property type="match status" value="2"/>
</dbReference>
<dbReference type="PANTHER" id="PTHR43522:SF6">
    <property type="entry name" value="TRANSKETOLASE-LIKE PYRIMIDINE-BINDING DOMAIN-CONTAINING PROTEIN-RELATED"/>
    <property type="match status" value="1"/>
</dbReference>
<keyword evidence="10" id="KW-0670">Pyruvate</keyword>
<evidence type="ECO:0000256" key="8">
    <source>
        <dbReference type="ARBA" id="ARBA00023052"/>
    </source>
</evidence>
<dbReference type="Pfam" id="PF02779">
    <property type="entry name" value="Transket_pyr"/>
    <property type="match status" value="1"/>
</dbReference>
<dbReference type="InterPro" id="IPR005475">
    <property type="entry name" value="Transketolase-like_Pyr-bd"/>
</dbReference>
<dbReference type="EMBL" id="AZHB01000028">
    <property type="protein sequence ID" value="OAA54651.1"/>
    <property type="molecule type" value="Genomic_DNA"/>
</dbReference>
<dbReference type="GO" id="GO:0004802">
    <property type="term" value="F:transketolase activity"/>
    <property type="evidence" value="ECO:0007669"/>
    <property type="project" value="TreeGrafter"/>
</dbReference>
<dbReference type="FunFam" id="3.40.50.920:FF:000012">
    <property type="entry name" value="Transketolase, variant 1"/>
    <property type="match status" value="1"/>
</dbReference>
<proteinExistence type="inferred from homology"/>
<dbReference type="Pfam" id="PF22613">
    <property type="entry name" value="Transketolase_C_1"/>
    <property type="match status" value="1"/>
</dbReference>
<comment type="cofactor">
    <cofactor evidence="1">
        <name>Co(2+)</name>
        <dbReference type="ChEBI" id="CHEBI:48828"/>
    </cofactor>
</comment>
<evidence type="ECO:0000313" key="10">
    <source>
        <dbReference type="EMBL" id="OAA54651.1"/>
    </source>
</evidence>
<protein>
    <submittedName>
        <fullName evidence="10">Transketolase, C-terminal/Pyruvate-ferredoxin oxidoreductase, domain II</fullName>
    </submittedName>
</protein>
<dbReference type="Proteomes" id="UP000076744">
    <property type="component" value="Unassembled WGS sequence"/>
</dbReference>
<comment type="cofactor">
    <cofactor evidence="3">
        <name>thiamine diphosphate</name>
        <dbReference type="ChEBI" id="CHEBI:58937"/>
    </cofactor>
</comment>
<reference evidence="10 11" key="1">
    <citation type="journal article" date="2016" name="Genome Biol. Evol.">
        <title>Divergent and convergent evolution of fungal pathogenicity.</title>
        <authorList>
            <person name="Shang Y."/>
            <person name="Xiao G."/>
            <person name="Zheng P."/>
            <person name="Cen K."/>
            <person name="Zhan S."/>
            <person name="Wang C."/>
        </authorList>
    </citation>
    <scope>NUCLEOTIDE SEQUENCE [LARGE SCALE GENOMIC DNA]</scope>
    <source>
        <strain evidence="10 11">ARSEF 2679</strain>
    </source>
</reference>
<evidence type="ECO:0000256" key="4">
    <source>
        <dbReference type="ARBA" id="ARBA00007131"/>
    </source>
</evidence>